<sequence length="76" mass="8750">MYFCTKQDGHVYIMSSDHGNSDGGGTGDIGSDEYLHYYYITRQACLRTLRVHNKTGMFTHAPNQPQMWALRLSIEY</sequence>
<organism evidence="1 2">
    <name type="scientific">Alteromonas macleodii</name>
    <name type="common">Pseudoalteromonas macleodii</name>
    <dbReference type="NCBI Taxonomy" id="28108"/>
    <lineage>
        <taxon>Bacteria</taxon>
        <taxon>Pseudomonadati</taxon>
        <taxon>Pseudomonadota</taxon>
        <taxon>Gammaproteobacteria</taxon>
        <taxon>Alteromonadales</taxon>
        <taxon>Alteromonadaceae</taxon>
        <taxon>Alteromonas/Salinimonas group</taxon>
        <taxon>Alteromonas</taxon>
    </lineage>
</organism>
<reference evidence="1 2" key="1">
    <citation type="submission" date="2020-06" db="EMBL/GenBank/DDBJ databases">
        <authorList>
            <person name="Duchaud E."/>
        </authorList>
    </citation>
    <scope>NUCLEOTIDE SEQUENCE [LARGE SCALE GENOMIC DNA]</scope>
    <source>
        <strain evidence="1">Alteromonas fortis</strain>
    </source>
</reference>
<evidence type="ECO:0000313" key="1">
    <source>
        <dbReference type="EMBL" id="CAB9493889.1"/>
    </source>
</evidence>
<dbReference type="AlphaFoldDB" id="A0A6T9Y1P5"/>
<evidence type="ECO:0000313" key="2">
    <source>
        <dbReference type="Proteomes" id="UP000509458"/>
    </source>
</evidence>
<dbReference type="EMBL" id="LR812090">
    <property type="protein sequence ID" value="CAB9493889.1"/>
    <property type="molecule type" value="Genomic_DNA"/>
</dbReference>
<gene>
    <name evidence="1" type="ORF">ALFOR1_30821</name>
</gene>
<dbReference type="Proteomes" id="UP000509458">
    <property type="component" value="Chromosome"/>
</dbReference>
<proteinExistence type="predicted"/>
<accession>A0A6T9Y1P5</accession>
<protein>
    <submittedName>
        <fullName evidence="1">Uncharacterized protein</fullName>
    </submittedName>
</protein>
<name>A0A6T9Y1P5_ALTMA</name>